<accession>A0A4Q0PNQ1</accession>
<proteinExistence type="predicted"/>
<dbReference type="RefSeq" id="WP_073098560.1">
    <property type="nucleotide sequence ID" value="NZ_QOVL01000005.1"/>
</dbReference>
<keyword evidence="1" id="KW-0732">Signal</keyword>
<name>A0A4Q0PNQ1_9FLAO</name>
<evidence type="ECO:0000313" key="3">
    <source>
        <dbReference type="Proteomes" id="UP000290608"/>
    </source>
</evidence>
<feature type="chain" id="PRO_5020740214" evidence="1">
    <location>
        <begin position="26"/>
        <end position="88"/>
    </location>
</feature>
<evidence type="ECO:0000313" key="2">
    <source>
        <dbReference type="EMBL" id="RXG32093.1"/>
    </source>
</evidence>
<feature type="signal peptide" evidence="1">
    <location>
        <begin position="1"/>
        <end position="25"/>
    </location>
</feature>
<reference evidence="2 3" key="1">
    <citation type="submission" date="2018-07" db="EMBL/GenBank/DDBJ databases">
        <title>Leeuwenhoekiella genomics.</title>
        <authorList>
            <person name="Tahon G."/>
            <person name="Willems A."/>
        </authorList>
    </citation>
    <scope>NUCLEOTIDE SEQUENCE [LARGE SCALE GENOMIC DNA]</scope>
    <source>
        <strain evidence="2 3">LMG 1345</strain>
    </source>
</reference>
<protein>
    <submittedName>
        <fullName evidence="2">Uncharacterized protein</fullName>
    </submittedName>
</protein>
<dbReference type="Proteomes" id="UP000290608">
    <property type="component" value="Unassembled WGS sequence"/>
</dbReference>
<gene>
    <name evidence="2" type="ORF">DSL99_1400</name>
</gene>
<dbReference type="AlphaFoldDB" id="A0A4Q0PNQ1"/>
<organism evidence="2 3">
    <name type="scientific">Leeuwenhoekiella marinoflava</name>
    <dbReference type="NCBI Taxonomy" id="988"/>
    <lineage>
        <taxon>Bacteria</taxon>
        <taxon>Pseudomonadati</taxon>
        <taxon>Bacteroidota</taxon>
        <taxon>Flavobacteriia</taxon>
        <taxon>Flavobacteriales</taxon>
        <taxon>Flavobacteriaceae</taxon>
        <taxon>Leeuwenhoekiella</taxon>
    </lineage>
</organism>
<sequence length="88" mass="10086">MMSKNDLQKAIALLFCILSATGLYAQYNAINNITINPMPENHWVNENKRASIKESKMQVEFFFRTKRFSPIHLYCRWSSARAASASGI</sequence>
<comment type="caution">
    <text evidence="2">The sequence shown here is derived from an EMBL/GenBank/DDBJ whole genome shotgun (WGS) entry which is preliminary data.</text>
</comment>
<evidence type="ECO:0000256" key="1">
    <source>
        <dbReference type="SAM" id="SignalP"/>
    </source>
</evidence>
<dbReference type="EMBL" id="QOVL01000005">
    <property type="protein sequence ID" value="RXG32093.1"/>
    <property type="molecule type" value="Genomic_DNA"/>
</dbReference>